<proteinExistence type="predicted"/>
<evidence type="ECO:0000313" key="2">
    <source>
        <dbReference type="EMBL" id="CAI9723457.1"/>
    </source>
</evidence>
<dbReference type="PANTHER" id="PTHR43686">
    <property type="entry name" value="SULFURTRANSFERASE-RELATED"/>
    <property type="match status" value="1"/>
</dbReference>
<dbReference type="Pfam" id="PF00266">
    <property type="entry name" value="Aminotran_5"/>
    <property type="match status" value="1"/>
</dbReference>
<organism evidence="2 3">
    <name type="scientific">Octopus vulgaris</name>
    <name type="common">Common octopus</name>
    <dbReference type="NCBI Taxonomy" id="6645"/>
    <lineage>
        <taxon>Eukaryota</taxon>
        <taxon>Metazoa</taxon>
        <taxon>Spiralia</taxon>
        <taxon>Lophotrochozoa</taxon>
        <taxon>Mollusca</taxon>
        <taxon>Cephalopoda</taxon>
        <taxon>Coleoidea</taxon>
        <taxon>Octopodiformes</taxon>
        <taxon>Octopoda</taxon>
        <taxon>Incirrata</taxon>
        <taxon>Octopodidae</taxon>
        <taxon>Octopus</taxon>
    </lineage>
</organism>
<dbReference type="InterPro" id="IPR015421">
    <property type="entry name" value="PyrdxlP-dep_Trfase_major"/>
</dbReference>
<accession>A0AA36F3T1</accession>
<protein>
    <submittedName>
        <fullName evidence="2">Probable cysteine desulfurase isoform X1</fullName>
    </submittedName>
</protein>
<dbReference type="PANTHER" id="PTHR43686:SF1">
    <property type="entry name" value="AMINOTRAN_5 DOMAIN-CONTAINING PROTEIN"/>
    <property type="match status" value="1"/>
</dbReference>
<dbReference type="EMBL" id="OX597818">
    <property type="protein sequence ID" value="CAI9723457.1"/>
    <property type="molecule type" value="Genomic_DNA"/>
</dbReference>
<dbReference type="SUPFAM" id="SSF53383">
    <property type="entry name" value="PLP-dependent transferases"/>
    <property type="match status" value="1"/>
</dbReference>
<feature type="domain" description="Aminotransferase class V" evidence="1">
    <location>
        <begin position="108"/>
        <end position="469"/>
    </location>
</feature>
<keyword evidence="3" id="KW-1185">Reference proteome</keyword>
<dbReference type="InterPro" id="IPR015422">
    <property type="entry name" value="PyrdxlP-dep_Trfase_small"/>
</dbReference>
<dbReference type="Gene3D" id="3.40.640.10">
    <property type="entry name" value="Type I PLP-dependent aspartate aminotransferase-like (Major domain)"/>
    <property type="match status" value="1"/>
</dbReference>
<gene>
    <name evidence="2" type="ORF">OCTVUL_1B025359</name>
</gene>
<reference evidence="2" key="1">
    <citation type="submission" date="2023-08" db="EMBL/GenBank/DDBJ databases">
        <authorList>
            <person name="Alioto T."/>
            <person name="Alioto T."/>
            <person name="Gomez Garrido J."/>
        </authorList>
    </citation>
    <scope>NUCLEOTIDE SEQUENCE</scope>
</reference>
<dbReference type="Proteomes" id="UP001162480">
    <property type="component" value="Chromosome 5"/>
</dbReference>
<dbReference type="Gene3D" id="3.90.1150.10">
    <property type="entry name" value="Aspartate Aminotransferase, domain 1"/>
    <property type="match status" value="1"/>
</dbReference>
<name>A0AA36F3T1_OCTVU</name>
<evidence type="ECO:0000313" key="3">
    <source>
        <dbReference type="Proteomes" id="UP001162480"/>
    </source>
</evidence>
<evidence type="ECO:0000259" key="1">
    <source>
        <dbReference type="Pfam" id="PF00266"/>
    </source>
</evidence>
<sequence>MCTRTSAPIELFCTIQTVTWMTRRTQQDHKSIRIVPFHFGVLLKAPLHLTTNQFRNSDLKMADSKFFLPVESKYTGKYLDVLLFKYINDSIIGKDLTVQGPYGPVKIVYCDFTASGRCLTFIEDYIRQYVMPFYGNTHTTTSINSRQTTLFRDDARNIIKECVNASNDDVVIFTGNGCTGAIHKLIGGLNLKNSPSLKKTVAIIGPYEHYSNMLPWMELGVPICRVKETNHGLIDMDHLEQELKKWSKKSFDIIVAFSAASNVTGIVTDTENVAKLVHKYGGLSFWDYATSAPYVDIDMNPQGETAYKDAVYLSPHKFVGGPGTPGLLIAKTKLFKNPVPDSVGGGTALFVTRDTHLYLKDIESREEGGTPGIIETIRAGLIFQLKRSVGTDNIGLRDEDLCSRAFKKWEKNKNLIILGSHSSKRLPIFSFIVKHEDGKKLLHHNFVSAVLNDMYGIQARGGCACAGPYAIDLLGISEELFAKFSWFLKDHEGLETGCKKCETTTLEIMRPGFVRLNLPYFYDDQTIDYIIDAVDTVATHAWKFLPYYNCNAHKGSWTHEKFSSHFGEAFFNLEDIAYEYGTFVNKNKYPTSLDINYDLKDIANDMKIIINSTEKLLAMQDDTHKDNIEDHIPEDKKSLLWFLTPREAASYLIKGEYSSINDVENPSSSDMVFLPRTLSQRKLSIDPVYLKSCEALHK</sequence>
<dbReference type="AlphaFoldDB" id="A0AA36F3T1"/>
<dbReference type="InterPro" id="IPR000192">
    <property type="entry name" value="Aminotrans_V_dom"/>
</dbReference>
<dbReference type="InterPro" id="IPR015424">
    <property type="entry name" value="PyrdxlP-dep_Trfase"/>
</dbReference>